<dbReference type="Proteomes" id="UP000046947">
    <property type="component" value="Unassembled WGS sequence"/>
</dbReference>
<accession>A0A655JG39</accession>
<proteinExistence type="predicted"/>
<dbReference type="EMBL" id="CSAD01000218">
    <property type="protein sequence ID" value="COV43454.1"/>
    <property type="molecule type" value="Genomic_DNA"/>
</dbReference>
<evidence type="ECO:0000313" key="4">
    <source>
        <dbReference type="EMBL" id="COW87923.1"/>
    </source>
</evidence>
<evidence type="ECO:0000313" key="3">
    <source>
        <dbReference type="EMBL" id="COV82367.1"/>
    </source>
</evidence>
<dbReference type="Proteomes" id="UP000048600">
    <property type="component" value="Unassembled WGS sequence"/>
</dbReference>
<evidence type="ECO:0000313" key="6">
    <source>
        <dbReference type="Proteomes" id="UP000045842"/>
    </source>
</evidence>
<organism evidence="4 5">
    <name type="scientific">Mycobacterium tuberculosis</name>
    <dbReference type="NCBI Taxonomy" id="1773"/>
    <lineage>
        <taxon>Bacteria</taxon>
        <taxon>Bacillati</taxon>
        <taxon>Actinomycetota</taxon>
        <taxon>Actinomycetes</taxon>
        <taxon>Mycobacteriales</taxon>
        <taxon>Mycobacteriaceae</taxon>
        <taxon>Mycobacterium</taxon>
        <taxon>Mycobacterium tuberculosis complex</taxon>
    </lineage>
</organism>
<dbReference type="AlphaFoldDB" id="A0A655JG39"/>
<evidence type="ECO:0000313" key="2">
    <source>
        <dbReference type="EMBL" id="COV43454.1"/>
    </source>
</evidence>
<evidence type="ECO:0000313" key="8">
    <source>
        <dbReference type="Proteomes" id="UP000048600"/>
    </source>
</evidence>
<reference evidence="5 6" key="1">
    <citation type="submission" date="2015-03" db="EMBL/GenBank/DDBJ databases">
        <authorList>
            <consortium name="Pathogen Informatics"/>
        </authorList>
    </citation>
    <scope>NUCLEOTIDE SEQUENCE [LARGE SCALE GENOMIC DNA]</scope>
    <source>
        <strain evidence="2 6">G09801536</strain>
        <strain evidence="1 7">H09601792</strain>
        <strain evidence="4 5">M09401471</strain>
        <strain evidence="3 8">P00601463</strain>
    </source>
</reference>
<evidence type="ECO:0000313" key="5">
    <source>
        <dbReference type="Proteomes" id="UP000044938"/>
    </source>
</evidence>
<dbReference type="Proteomes" id="UP000045842">
    <property type="component" value="Unassembled WGS sequence"/>
</dbReference>
<sequence>MDVHENRFVANDVADCRAQAIPGAIRQLCCALLQQRSLIPHQLAAPDAVGRATGGADVLTPGNRRRGVRCTGVQRIEQLQDRVIVDPSEPLPGLGGHPGARQVLEELLWFPGTARRAQRFHQQRAAAALGGEHQIRSHSAGHPMSLAAVFVDAAVGGDR</sequence>
<dbReference type="EMBL" id="CFOH01000549">
    <property type="protein sequence ID" value="CFE60765.1"/>
    <property type="molecule type" value="Genomic_DNA"/>
</dbReference>
<evidence type="ECO:0000313" key="7">
    <source>
        <dbReference type="Proteomes" id="UP000046947"/>
    </source>
</evidence>
<evidence type="ECO:0000313" key="1">
    <source>
        <dbReference type="EMBL" id="CFE60765.1"/>
    </source>
</evidence>
<name>A0A655JG39_MYCTX</name>
<dbReference type="EMBL" id="CSAJ01000559">
    <property type="protein sequence ID" value="COW87923.1"/>
    <property type="molecule type" value="Genomic_DNA"/>
</dbReference>
<protein>
    <submittedName>
        <fullName evidence="4">Uncharacterized protein</fullName>
    </submittedName>
</protein>
<dbReference type="Proteomes" id="UP000044938">
    <property type="component" value="Unassembled WGS sequence"/>
</dbReference>
<gene>
    <name evidence="2" type="ORF">ERS007679_01834</name>
    <name evidence="1" type="ORF">ERS007688_02906</name>
    <name evidence="4" type="ORF">ERS007720_03463</name>
    <name evidence="3" type="ORF">ERS007741_00734</name>
</gene>
<dbReference type="EMBL" id="CHKL01000050">
    <property type="protein sequence ID" value="COV82367.1"/>
    <property type="molecule type" value="Genomic_DNA"/>
</dbReference>